<reference evidence="4 5" key="1">
    <citation type="submission" date="2018-06" db="EMBL/GenBank/DDBJ databases">
        <title>Genomic Encyclopedia of Archaeal and Bacterial Type Strains, Phase II (KMG-II): from individual species to whole genera.</title>
        <authorList>
            <person name="Goeker M."/>
        </authorList>
    </citation>
    <scope>NUCLEOTIDE SEQUENCE [LARGE SCALE GENOMIC DNA]</scope>
    <source>
        <strain evidence="4 5">ATCC BAA-1881</strain>
    </source>
</reference>
<dbReference type="Proteomes" id="UP000248806">
    <property type="component" value="Unassembled WGS sequence"/>
</dbReference>
<dbReference type="Pfam" id="PF00072">
    <property type="entry name" value="Response_reg"/>
    <property type="match status" value="1"/>
</dbReference>
<dbReference type="InterPro" id="IPR050595">
    <property type="entry name" value="Bact_response_regulator"/>
</dbReference>
<comment type="caution">
    <text evidence="4">The sequence shown here is derived from an EMBL/GenBank/DDBJ whole genome shotgun (WGS) entry which is preliminary data.</text>
</comment>
<organism evidence="4 5">
    <name type="scientific">Thermosporothrix hazakensis</name>
    <dbReference type="NCBI Taxonomy" id="644383"/>
    <lineage>
        <taxon>Bacteria</taxon>
        <taxon>Bacillati</taxon>
        <taxon>Chloroflexota</taxon>
        <taxon>Ktedonobacteria</taxon>
        <taxon>Ktedonobacterales</taxon>
        <taxon>Thermosporotrichaceae</taxon>
        <taxon>Thermosporothrix</taxon>
    </lineage>
</organism>
<dbReference type="SUPFAM" id="SSF52172">
    <property type="entry name" value="CheY-like"/>
    <property type="match status" value="1"/>
</dbReference>
<dbReference type="Gene3D" id="3.40.50.2300">
    <property type="match status" value="1"/>
</dbReference>
<name>A0A326U1D4_THEHA</name>
<evidence type="ECO:0000256" key="1">
    <source>
        <dbReference type="ARBA" id="ARBA00022553"/>
    </source>
</evidence>
<dbReference type="PANTHER" id="PTHR44591:SF3">
    <property type="entry name" value="RESPONSE REGULATORY DOMAIN-CONTAINING PROTEIN"/>
    <property type="match status" value="1"/>
</dbReference>
<evidence type="ECO:0000256" key="2">
    <source>
        <dbReference type="PROSITE-ProRule" id="PRU00169"/>
    </source>
</evidence>
<dbReference type="PROSITE" id="PS50110">
    <property type="entry name" value="RESPONSE_REGULATORY"/>
    <property type="match status" value="1"/>
</dbReference>
<dbReference type="InterPro" id="IPR001789">
    <property type="entry name" value="Sig_transdc_resp-reg_receiver"/>
</dbReference>
<keyword evidence="1 2" id="KW-0597">Phosphoprotein</keyword>
<dbReference type="GO" id="GO:0000160">
    <property type="term" value="P:phosphorelay signal transduction system"/>
    <property type="evidence" value="ECO:0007669"/>
    <property type="project" value="InterPro"/>
</dbReference>
<gene>
    <name evidence="4" type="ORF">EI42_04555</name>
</gene>
<feature type="domain" description="Response regulatory" evidence="3">
    <location>
        <begin position="16"/>
        <end position="129"/>
    </location>
</feature>
<evidence type="ECO:0000313" key="5">
    <source>
        <dbReference type="Proteomes" id="UP000248806"/>
    </source>
</evidence>
<dbReference type="PANTHER" id="PTHR44591">
    <property type="entry name" value="STRESS RESPONSE REGULATOR PROTEIN 1"/>
    <property type="match status" value="1"/>
</dbReference>
<dbReference type="AlphaFoldDB" id="A0A326U1D4"/>
<accession>A0A326U1D4</accession>
<protein>
    <submittedName>
        <fullName evidence="4">Response regulator receiver domain-containing protein</fullName>
    </submittedName>
</protein>
<keyword evidence="5" id="KW-1185">Reference proteome</keyword>
<evidence type="ECO:0000313" key="4">
    <source>
        <dbReference type="EMBL" id="PZW24673.1"/>
    </source>
</evidence>
<evidence type="ECO:0000259" key="3">
    <source>
        <dbReference type="PROSITE" id="PS50110"/>
    </source>
</evidence>
<proteinExistence type="predicted"/>
<dbReference type="RefSeq" id="WP_111324871.1">
    <property type="nucleotide sequence ID" value="NZ_BIFX01000001.1"/>
</dbReference>
<dbReference type="OrthoDB" id="159357at2"/>
<feature type="modified residue" description="4-aspartylphosphate" evidence="2">
    <location>
        <position position="66"/>
    </location>
</feature>
<dbReference type="SMART" id="SM00448">
    <property type="entry name" value="REC"/>
    <property type="match status" value="1"/>
</dbReference>
<sequence>MSHRNEQAKQKSSKKTILLVEDDENIGEVLIQVISEETPYIAILATDGFEALKTVNEIRPDLFILDYHLPHMNGLELYDQLHARHELSHVPAIMISARLPKAELHQRHIQGMHKPLDLDEFLQAIDELLT</sequence>
<dbReference type="EMBL" id="QKUF01000021">
    <property type="protein sequence ID" value="PZW24673.1"/>
    <property type="molecule type" value="Genomic_DNA"/>
</dbReference>
<dbReference type="CDD" id="cd00156">
    <property type="entry name" value="REC"/>
    <property type="match status" value="1"/>
</dbReference>
<dbReference type="InterPro" id="IPR011006">
    <property type="entry name" value="CheY-like_superfamily"/>
</dbReference>